<gene>
    <name evidence="1" type="ORF">E7102_11640</name>
</gene>
<name>A0A928GID0_XYLRU</name>
<sequence length="369" mass="41673">MKLTALVILLSFSLKISGQQIIHPSNHYRNGDVLEKKQVSVEGFELNSKNGVWSLEDAEVSKKSFNTEYSTKNDTLMMLERGNRTYFHQENGLVNIIGSENAQEIISYDMPETWLKFPMHQGDSISGYFNGTGKYCDHLFMRRFGTYKTKADAVGKLVLPEGDTLRNVIRLHTERYVGTIVTPIDTIKTVVPVFTVDSIIAHMIPDTARVREDVYRWYAEGYRYPVLEATTLHMGSSALSKEVFYFPPEMQEQLALDEENKRIRKQIADQQAAWNQGDNTSNSAQQPISINDVTVNGQTAVAIFKLAEDADVKGLVCTISGMVLRQQSQHFKAGTNCQMDIDCNSLRKGEYVLYLNANGQVTSRVFVLQ</sequence>
<proteinExistence type="predicted"/>
<dbReference type="EMBL" id="SUYD01000015">
    <property type="protein sequence ID" value="MBE6267096.1"/>
    <property type="molecule type" value="Genomic_DNA"/>
</dbReference>
<protein>
    <submittedName>
        <fullName evidence="1">Uncharacterized protein</fullName>
    </submittedName>
</protein>
<accession>A0A928GID0</accession>
<evidence type="ECO:0000313" key="1">
    <source>
        <dbReference type="EMBL" id="MBE6267096.1"/>
    </source>
</evidence>
<dbReference type="Proteomes" id="UP000763088">
    <property type="component" value="Unassembled WGS sequence"/>
</dbReference>
<evidence type="ECO:0000313" key="2">
    <source>
        <dbReference type="Proteomes" id="UP000763088"/>
    </source>
</evidence>
<comment type="caution">
    <text evidence="1">The sequence shown here is derived from an EMBL/GenBank/DDBJ whole genome shotgun (WGS) entry which is preliminary data.</text>
</comment>
<organism evidence="1 2">
    <name type="scientific">Xylanibacter ruminicola</name>
    <name type="common">Prevotella ruminicola</name>
    <dbReference type="NCBI Taxonomy" id="839"/>
    <lineage>
        <taxon>Bacteria</taxon>
        <taxon>Pseudomonadati</taxon>
        <taxon>Bacteroidota</taxon>
        <taxon>Bacteroidia</taxon>
        <taxon>Bacteroidales</taxon>
        <taxon>Prevotellaceae</taxon>
        <taxon>Xylanibacter</taxon>
    </lineage>
</organism>
<dbReference type="AlphaFoldDB" id="A0A928GID0"/>
<reference evidence="1" key="1">
    <citation type="submission" date="2019-04" db="EMBL/GenBank/DDBJ databases">
        <title>Evolution of Biomass-Degrading Anaerobic Consortia Revealed by Metagenomics.</title>
        <authorList>
            <person name="Peng X."/>
        </authorList>
    </citation>
    <scope>NUCLEOTIDE SEQUENCE</scope>
    <source>
        <strain evidence="1">SIG141</strain>
    </source>
</reference>